<dbReference type="RefSeq" id="WP_245330783.1">
    <property type="nucleotide sequence ID" value="NZ_JAGGLI010000011.1"/>
</dbReference>
<dbReference type="Gene3D" id="1.10.260.40">
    <property type="entry name" value="lambda repressor-like DNA-binding domains"/>
    <property type="match status" value="1"/>
</dbReference>
<evidence type="ECO:0000259" key="1">
    <source>
        <dbReference type="PROSITE" id="PS50943"/>
    </source>
</evidence>
<dbReference type="PROSITE" id="PS50943">
    <property type="entry name" value="HTH_CROC1"/>
    <property type="match status" value="1"/>
</dbReference>
<evidence type="ECO:0000313" key="3">
    <source>
        <dbReference type="Proteomes" id="UP001314903"/>
    </source>
</evidence>
<sequence length="74" mass="8652">MNLKELKIERIRKEITQKEMAKKMNISEVSYNRKEQGKRSFSLQEIKSIAAILGLDCLKVNEIFFDNELTNCNS</sequence>
<evidence type="ECO:0000313" key="2">
    <source>
        <dbReference type="EMBL" id="MBP2027436.1"/>
    </source>
</evidence>
<dbReference type="SUPFAM" id="SSF47413">
    <property type="entry name" value="lambda repressor-like DNA-binding domains"/>
    <property type="match status" value="1"/>
</dbReference>
<dbReference type="SMART" id="SM00530">
    <property type="entry name" value="HTH_XRE"/>
    <property type="match status" value="1"/>
</dbReference>
<gene>
    <name evidence="2" type="ORF">J2Z35_001230</name>
</gene>
<dbReference type="InterPro" id="IPR001387">
    <property type="entry name" value="Cro/C1-type_HTH"/>
</dbReference>
<comment type="caution">
    <text evidence="2">The sequence shown here is derived from an EMBL/GenBank/DDBJ whole genome shotgun (WGS) entry which is preliminary data.</text>
</comment>
<keyword evidence="3" id="KW-1185">Reference proteome</keyword>
<reference evidence="2 3" key="1">
    <citation type="submission" date="2021-03" db="EMBL/GenBank/DDBJ databases">
        <title>Genomic Encyclopedia of Type Strains, Phase IV (KMG-IV): sequencing the most valuable type-strain genomes for metagenomic binning, comparative biology and taxonomic classification.</title>
        <authorList>
            <person name="Goeker M."/>
        </authorList>
    </citation>
    <scope>NUCLEOTIDE SEQUENCE [LARGE SCALE GENOMIC DNA]</scope>
    <source>
        <strain evidence="2 3">DSM 27512</strain>
    </source>
</reference>
<organism evidence="2 3">
    <name type="scientific">Acetoanaerobium pronyense</name>
    <dbReference type="NCBI Taxonomy" id="1482736"/>
    <lineage>
        <taxon>Bacteria</taxon>
        <taxon>Bacillati</taxon>
        <taxon>Bacillota</taxon>
        <taxon>Clostridia</taxon>
        <taxon>Peptostreptococcales</taxon>
        <taxon>Filifactoraceae</taxon>
        <taxon>Acetoanaerobium</taxon>
    </lineage>
</organism>
<feature type="domain" description="HTH cro/C1-type" evidence="1">
    <location>
        <begin position="6"/>
        <end position="60"/>
    </location>
</feature>
<dbReference type="InterPro" id="IPR010982">
    <property type="entry name" value="Lambda_DNA-bd_dom_sf"/>
</dbReference>
<dbReference type="Pfam" id="PF01381">
    <property type="entry name" value="HTH_3"/>
    <property type="match status" value="1"/>
</dbReference>
<dbReference type="CDD" id="cd00093">
    <property type="entry name" value="HTH_XRE"/>
    <property type="match status" value="1"/>
</dbReference>
<proteinExistence type="predicted"/>
<dbReference type="Proteomes" id="UP001314903">
    <property type="component" value="Unassembled WGS sequence"/>
</dbReference>
<dbReference type="EMBL" id="JAGGLI010000011">
    <property type="protein sequence ID" value="MBP2027436.1"/>
    <property type="molecule type" value="Genomic_DNA"/>
</dbReference>
<accession>A0ABS4KJY5</accession>
<protein>
    <submittedName>
        <fullName evidence="2">Transcriptional regulator with XRE-family HTH domain</fullName>
    </submittedName>
</protein>
<name>A0ABS4KJY5_9FIRM</name>